<feature type="region of interest" description="Disordered" evidence="1">
    <location>
        <begin position="39"/>
        <end position="58"/>
    </location>
</feature>
<accession>A0A0E1VT10</accession>
<sequence>MAVDPFGALARMKRPMRESPERASSGSFSSFGSFGSPGSFGLSDATEPGPYRREAARTPAPAWWTAYPARKAAADSTGRVLAAFHAAFPCGAGAGVDCVALARSARPAARTACAGGPPPFASPVRTPPGDPDRARAAAPTSR</sequence>
<protein>
    <submittedName>
        <fullName evidence="2">Uncharacterized protein</fullName>
    </submittedName>
</protein>
<gene>
    <name evidence="2" type="ORF">BURPS1710A_A3343</name>
</gene>
<dbReference type="HOGENOM" id="CLU_129165_0_0_4"/>
<reference evidence="3" key="1">
    <citation type="submission" date="2007-08" db="EMBL/GenBank/DDBJ databases">
        <title>Annotation of Burkholderia pseudomallei 1710a.</title>
        <authorList>
            <person name="Harkins D.M."/>
            <person name="DeShazer D."/>
            <person name="Woods D.E."/>
            <person name="Brinkac L.M."/>
            <person name="Brown K.A."/>
            <person name="Hung G.C."/>
            <person name="Tuanyok A."/>
            <person name="Zhang B."/>
            <person name="Nierman W.C."/>
        </authorList>
    </citation>
    <scope>NUCLEOTIDE SEQUENCE [LARGE SCALE GENOMIC DNA]</scope>
    <source>
        <strain evidence="3">1710a</strain>
    </source>
</reference>
<organism evidence="2 3">
    <name type="scientific">Burkholderia pseudomallei 1710a</name>
    <dbReference type="NCBI Taxonomy" id="320371"/>
    <lineage>
        <taxon>Bacteria</taxon>
        <taxon>Pseudomonadati</taxon>
        <taxon>Pseudomonadota</taxon>
        <taxon>Betaproteobacteria</taxon>
        <taxon>Burkholderiales</taxon>
        <taxon>Burkholderiaceae</taxon>
        <taxon>Burkholderia</taxon>
        <taxon>pseudomallei group</taxon>
    </lineage>
</organism>
<feature type="region of interest" description="Disordered" evidence="1">
    <location>
        <begin position="1"/>
        <end position="34"/>
    </location>
</feature>
<reference evidence="2 3" key="2">
    <citation type="submission" date="2009-05" db="EMBL/GenBank/DDBJ databases">
        <authorList>
            <person name="Harkins D.M."/>
            <person name="DeShazer D."/>
            <person name="Woods D.E."/>
            <person name="Brinkac L.M."/>
            <person name="Brown K.A."/>
            <person name="Hung G.C."/>
            <person name="Tuanyok A."/>
            <person name="Zhang B."/>
            <person name="Nierman W.C."/>
        </authorList>
    </citation>
    <scope>NUCLEOTIDE SEQUENCE [LARGE SCALE GENOMIC DNA]</scope>
    <source>
        <strain evidence="2 3">1710a</strain>
    </source>
</reference>
<evidence type="ECO:0000313" key="3">
    <source>
        <dbReference type="Proteomes" id="UP000001812"/>
    </source>
</evidence>
<evidence type="ECO:0000256" key="1">
    <source>
        <dbReference type="SAM" id="MobiDB-lite"/>
    </source>
</evidence>
<proteinExistence type="predicted"/>
<feature type="compositionally biased region" description="Pro residues" evidence="1">
    <location>
        <begin position="116"/>
        <end position="129"/>
    </location>
</feature>
<evidence type="ECO:0000313" key="2">
    <source>
        <dbReference type="EMBL" id="EET03121.1"/>
    </source>
</evidence>
<name>A0A0E1VT10_BURPE</name>
<dbReference type="Proteomes" id="UP000001812">
    <property type="component" value="Chromosome II"/>
</dbReference>
<feature type="region of interest" description="Disordered" evidence="1">
    <location>
        <begin position="110"/>
        <end position="142"/>
    </location>
</feature>
<feature type="compositionally biased region" description="Low complexity" evidence="1">
    <location>
        <begin position="24"/>
        <end position="34"/>
    </location>
</feature>
<dbReference type="EMBL" id="CM000833">
    <property type="protein sequence ID" value="EET03121.1"/>
    <property type="molecule type" value="Genomic_DNA"/>
</dbReference>
<dbReference type="AlphaFoldDB" id="A0A0E1VT10"/>